<evidence type="ECO:0000256" key="2">
    <source>
        <dbReference type="SAM" id="MobiDB-lite"/>
    </source>
</evidence>
<organism evidence="4 5">
    <name type="scientific">Candidatus Nitrospira nitrificans</name>
    <dbReference type="NCBI Taxonomy" id="1742973"/>
    <lineage>
        <taxon>Bacteria</taxon>
        <taxon>Pseudomonadati</taxon>
        <taxon>Nitrospirota</taxon>
        <taxon>Nitrospiria</taxon>
        <taxon>Nitrospirales</taxon>
        <taxon>Nitrospiraceae</taxon>
        <taxon>Nitrospira</taxon>
    </lineage>
</organism>
<evidence type="ECO:0000256" key="3">
    <source>
        <dbReference type="SAM" id="SignalP"/>
    </source>
</evidence>
<feature type="repeat" description="TPR" evidence="1">
    <location>
        <begin position="435"/>
        <end position="468"/>
    </location>
</feature>
<dbReference type="OrthoDB" id="9814220at2"/>
<name>A0A0S4LGG9_9BACT</name>
<feature type="repeat" description="TPR" evidence="1">
    <location>
        <begin position="333"/>
        <end position="366"/>
    </location>
</feature>
<dbReference type="Pfam" id="PF13414">
    <property type="entry name" value="TPR_11"/>
    <property type="match status" value="1"/>
</dbReference>
<feature type="repeat" description="TPR" evidence="1">
    <location>
        <begin position="196"/>
        <end position="229"/>
    </location>
</feature>
<dbReference type="InterPro" id="IPR019734">
    <property type="entry name" value="TPR_rpt"/>
</dbReference>
<evidence type="ECO:0000313" key="4">
    <source>
        <dbReference type="EMBL" id="CUS36597.1"/>
    </source>
</evidence>
<accession>A0A0S4LGG9</accession>
<protein>
    <submittedName>
        <fullName evidence="4">Uncharacterized protein</fullName>
    </submittedName>
</protein>
<dbReference type="PROSITE" id="PS51257">
    <property type="entry name" value="PROKAR_LIPOPROTEIN"/>
    <property type="match status" value="1"/>
</dbReference>
<sequence length="610" mass="68053">MGLYSRSVGRYGRPLLGTTLLFLFLSGAMIACAAAPQSQATVPSPVTTGPLPPPAPESDATYHFMMGHQAELAQDLDGALKEYHAALKVDPKSREVKSRLAALYFALGDTTQAVQYADEVGEGTGQEPQLLIHMAGILASAGKPERAVELLDKAIESDPERGESYFPKGLILLNQKRMAEAEQVVKKGLQYTADSPIGYYYLGRISIEAGNSEQAVANFDRAMAINQAFEPAYLAQASVYESRQEKDKAIAVLKKYLQQVNPRNRDIRQHLVQLYVSTRDYAGGLAELERLLEDNPGDLDAQLRMALIYGEKKEFTKAISQLTEILKAKPAELKVRDYLGYLYEETKDVSKALETYRYNIHLDPKFADSHVHLGVLLYRLKQFPEAVTHLDTAVRLTPKQPEPHIVLGLAHFQSEQFEKASQAFEEGIRHNPKNADLHFNLGTAYDKLNRFEDVERAMETALSLDPHHADALNYLGYSYAERGIKIDHALSLTKRAVALKPENGYYVDSLGWALYQSGMLAEALTEIKKAVALVGDDPVIYEHLGEIYLKQQKVSDARDAWLHSLEIDPSNDKLLQRFREQGLANPANEDRIQQAKRRGSEKTQTQPATP</sequence>
<feature type="region of interest" description="Disordered" evidence="2">
    <location>
        <begin position="580"/>
        <end position="610"/>
    </location>
</feature>
<dbReference type="SUPFAM" id="SSF48452">
    <property type="entry name" value="TPR-like"/>
    <property type="match status" value="2"/>
</dbReference>
<proteinExistence type="predicted"/>
<evidence type="ECO:0000256" key="1">
    <source>
        <dbReference type="PROSITE-ProRule" id="PRU00339"/>
    </source>
</evidence>
<dbReference type="InterPro" id="IPR011990">
    <property type="entry name" value="TPR-like_helical_dom_sf"/>
</dbReference>
<feature type="repeat" description="TPR" evidence="1">
    <location>
        <begin position="128"/>
        <end position="161"/>
    </location>
</feature>
<dbReference type="SMART" id="SM00028">
    <property type="entry name" value="TPR"/>
    <property type="match status" value="13"/>
</dbReference>
<dbReference type="EMBL" id="CZPZ01000017">
    <property type="protein sequence ID" value="CUS36597.1"/>
    <property type="molecule type" value="Genomic_DNA"/>
</dbReference>
<reference evidence="5" key="1">
    <citation type="submission" date="2015-10" db="EMBL/GenBank/DDBJ databases">
        <authorList>
            <person name="Luecker S."/>
            <person name="Luecker S."/>
        </authorList>
    </citation>
    <scope>NUCLEOTIDE SEQUENCE [LARGE SCALE GENOMIC DNA]</scope>
</reference>
<dbReference type="Gene3D" id="1.25.40.10">
    <property type="entry name" value="Tetratricopeptide repeat domain"/>
    <property type="match status" value="5"/>
</dbReference>
<feature type="compositionally biased region" description="Basic and acidic residues" evidence="2">
    <location>
        <begin position="588"/>
        <end position="601"/>
    </location>
</feature>
<feature type="repeat" description="TPR" evidence="1">
    <location>
        <begin position="60"/>
        <end position="93"/>
    </location>
</feature>
<feature type="chain" id="PRO_5006623953" evidence="3">
    <location>
        <begin position="34"/>
        <end position="610"/>
    </location>
</feature>
<dbReference type="AlphaFoldDB" id="A0A0S4LGG9"/>
<dbReference type="RefSeq" id="WP_090898209.1">
    <property type="nucleotide sequence ID" value="NZ_CZPZ01000017.1"/>
</dbReference>
<feature type="repeat" description="TPR" evidence="1">
    <location>
        <begin position="367"/>
        <end position="400"/>
    </location>
</feature>
<keyword evidence="5" id="KW-1185">Reference proteome</keyword>
<dbReference type="PANTHER" id="PTHR44366:SF1">
    <property type="entry name" value="UDP-N-ACETYLGLUCOSAMINE--PEPTIDE N-ACETYLGLUCOSAMINYLTRANSFERASE 110 KDA SUBUNIT"/>
    <property type="match status" value="1"/>
</dbReference>
<dbReference type="PANTHER" id="PTHR44366">
    <property type="entry name" value="UDP-N-ACETYLGLUCOSAMINE--PEPTIDE N-ACETYLGLUCOSAMINYLTRANSFERASE 110 KDA SUBUNIT"/>
    <property type="match status" value="1"/>
</dbReference>
<dbReference type="Pfam" id="PF13432">
    <property type="entry name" value="TPR_16"/>
    <property type="match status" value="3"/>
</dbReference>
<dbReference type="Proteomes" id="UP000198736">
    <property type="component" value="Unassembled WGS sequence"/>
</dbReference>
<feature type="signal peptide" evidence="3">
    <location>
        <begin position="1"/>
        <end position="33"/>
    </location>
</feature>
<dbReference type="PROSITE" id="PS50005">
    <property type="entry name" value="TPR"/>
    <property type="match status" value="8"/>
</dbReference>
<evidence type="ECO:0000313" key="5">
    <source>
        <dbReference type="Proteomes" id="UP000198736"/>
    </source>
</evidence>
<dbReference type="Pfam" id="PF14559">
    <property type="entry name" value="TPR_19"/>
    <property type="match status" value="2"/>
</dbReference>
<dbReference type="InterPro" id="IPR037919">
    <property type="entry name" value="OGT"/>
</dbReference>
<dbReference type="GO" id="GO:0006493">
    <property type="term" value="P:protein O-linked glycosylation"/>
    <property type="evidence" value="ECO:0007669"/>
    <property type="project" value="InterPro"/>
</dbReference>
<feature type="repeat" description="TPR" evidence="1">
    <location>
        <begin position="401"/>
        <end position="434"/>
    </location>
</feature>
<keyword evidence="3" id="KW-0732">Signal</keyword>
<feature type="repeat" description="TPR" evidence="1">
    <location>
        <begin position="538"/>
        <end position="571"/>
    </location>
</feature>
<dbReference type="STRING" id="1742973.COMA2_240049"/>
<gene>
    <name evidence="4" type="ORF">COMA2_240049</name>
</gene>
<dbReference type="GO" id="GO:0097363">
    <property type="term" value="F:protein O-acetylglucosaminyltransferase activity"/>
    <property type="evidence" value="ECO:0007669"/>
    <property type="project" value="TreeGrafter"/>
</dbReference>
<keyword evidence="1" id="KW-0802">TPR repeat</keyword>